<dbReference type="InterPro" id="IPR009030">
    <property type="entry name" value="Growth_fac_rcpt_cys_sf"/>
</dbReference>
<evidence type="ECO:0000256" key="4">
    <source>
        <dbReference type="ARBA" id="ARBA00023157"/>
    </source>
</evidence>
<proteinExistence type="inferred from homology"/>
<keyword evidence="4 5" id="KW-1015">Disulfide bond</keyword>
<name>A0AAV1JSX0_9NEOP</name>
<reference evidence="7 8" key="1">
    <citation type="submission" date="2023-11" db="EMBL/GenBank/DDBJ databases">
        <authorList>
            <person name="Okamura Y."/>
        </authorList>
    </citation>
    <scope>NUCLEOTIDE SEQUENCE [LARGE SCALE GENOMIC DNA]</scope>
</reference>
<sequence length="364" mass="41324">MENKIYFWIIINIFAIPKIARSERNQNKLNECQRCEIYANSFKHWLDKTSRGKFEGGDAVWEETKLKSYARSEVRLVEIQENLCSEIKKNQNQCYSQAEEAEHFIEKWWSEKDVSSDLYTWLCIDNLKYCCPKHHFGELCDPCPVDSDSNICGERGICNGEGTRSGDGSCNCYTGYSGEHCKQCANNYFSVDNECRPCHKACAECLSYGSDKCRVCAKGWEFKDGSCTDIDECATSSPCKSNQYCLNNDGAYACNHCDPSCITCLGAGPYNCTSCKPNYSLWSGRCMDEKTSNAFLLNADKRLFLYASLFTLMYLFYQKAKPLAVVMVASLGILIFKLERVSDITVQDAVYTHVTDFLKANELI</sequence>
<dbReference type="InterPro" id="IPR021852">
    <property type="entry name" value="DUF3456"/>
</dbReference>
<dbReference type="GO" id="GO:0048731">
    <property type="term" value="P:system development"/>
    <property type="evidence" value="ECO:0007669"/>
    <property type="project" value="UniProtKB-ARBA"/>
</dbReference>
<dbReference type="PROSITE" id="PS01248">
    <property type="entry name" value="EGF_LAM_1"/>
    <property type="match status" value="1"/>
</dbReference>
<dbReference type="AlphaFoldDB" id="A0AAV1JSX0"/>
<gene>
    <name evidence="7" type="ORF">LNINA_LOCUS10331</name>
</gene>
<dbReference type="PROSITE" id="PS01187">
    <property type="entry name" value="EGF_CA"/>
    <property type="match status" value="1"/>
</dbReference>
<accession>A0AAV1JSX0</accession>
<dbReference type="CDD" id="cd00064">
    <property type="entry name" value="FU"/>
    <property type="match status" value="1"/>
</dbReference>
<evidence type="ECO:0000259" key="6">
    <source>
        <dbReference type="PROSITE" id="PS50026"/>
    </source>
</evidence>
<dbReference type="CDD" id="cd00054">
    <property type="entry name" value="EGF_CA"/>
    <property type="match status" value="1"/>
</dbReference>
<dbReference type="PROSITE" id="PS00022">
    <property type="entry name" value="EGF_1"/>
    <property type="match status" value="1"/>
</dbReference>
<keyword evidence="2 5" id="KW-0245">EGF-like domain</keyword>
<keyword evidence="3" id="KW-0106">Calcium</keyword>
<protein>
    <recommendedName>
        <fullName evidence="6">EGF-like domain-containing protein</fullName>
    </recommendedName>
</protein>
<dbReference type="PROSITE" id="PS50026">
    <property type="entry name" value="EGF_3"/>
    <property type="match status" value="1"/>
</dbReference>
<dbReference type="Pfam" id="PF11938">
    <property type="entry name" value="DUF3456"/>
    <property type="match status" value="1"/>
</dbReference>
<comment type="caution">
    <text evidence="7">The sequence shown here is derived from an EMBL/GenBank/DDBJ whole genome shotgun (WGS) entry which is preliminary data.</text>
</comment>
<organism evidence="7 8">
    <name type="scientific">Leptosia nina</name>
    <dbReference type="NCBI Taxonomy" id="320188"/>
    <lineage>
        <taxon>Eukaryota</taxon>
        <taxon>Metazoa</taxon>
        <taxon>Ecdysozoa</taxon>
        <taxon>Arthropoda</taxon>
        <taxon>Hexapoda</taxon>
        <taxon>Insecta</taxon>
        <taxon>Pterygota</taxon>
        <taxon>Neoptera</taxon>
        <taxon>Endopterygota</taxon>
        <taxon>Lepidoptera</taxon>
        <taxon>Glossata</taxon>
        <taxon>Ditrysia</taxon>
        <taxon>Papilionoidea</taxon>
        <taxon>Pieridae</taxon>
        <taxon>Pierinae</taxon>
        <taxon>Leptosia</taxon>
    </lineage>
</organism>
<dbReference type="InterPro" id="IPR000742">
    <property type="entry name" value="EGF"/>
</dbReference>
<evidence type="ECO:0000256" key="1">
    <source>
        <dbReference type="ARBA" id="ARBA00005897"/>
    </source>
</evidence>
<dbReference type="EMBL" id="CAVLEF010000122">
    <property type="protein sequence ID" value="CAK1551167.1"/>
    <property type="molecule type" value="Genomic_DNA"/>
</dbReference>
<evidence type="ECO:0000256" key="2">
    <source>
        <dbReference type="ARBA" id="ARBA00022536"/>
    </source>
</evidence>
<evidence type="ECO:0000256" key="3">
    <source>
        <dbReference type="ARBA" id="ARBA00022837"/>
    </source>
</evidence>
<dbReference type="InterPro" id="IPR001881">
    <property type="entry name" value="EGF-like_Ca-bd_dom"/>
</dbReference>
<dbReference type="Proteomes" id="UP001497472">
    <property type="component" value="Unassembled WGS sequence"/>
</dbReference>
<dbReference type="SMART" id="SM00179">
    <property type="entry name" value="EGF_CA"/>
    <property type="match status" value="1"/>
</dbReference>
<dbReference type="Gene3D" id="2.10.220.10">
    <property type="entry name" value="Hormone Receptor, Insulin-like Growth Factor Receptor 1, Chain A, domain 2"/>
    <property type="match status" value="1"/>
</dbReference>
<dbReference type="SMART" id="SM00181">
    <property type="entry name" value="EGF"/>
    <property type="match status" value="3"/>
</dbReference>
<feature type="domain" description="EGF-like" evidence="6">
    <location>
        <begin position="144"/>
        <end position="182"/>
    </location>
</feature>
<feature type="disulfide bond" evidence="5">
    <location>
        <begin position="172"/>
        <end position="181"/>
    </location>
</feature>
<dbReference type="GO" id="GO:0048513">
    <property type="term" value="P:animal organ development"/>
    <property type="evidence" value="ECO:0007669"/>
    <property type="project" value="UniProtKB-ARBA"/>
</dbReference>
<dbReference type="SMART" id="SM00261">
    <property type="entry name" value="FU"/>
    <property type="match status" value="2"/>
</dbReference>
<dbReference type="InterPro" id="IPR018097">
    <property type="entry name" value="EGF_Ca-bd_CS"/>
</dbReference>
<dbReference type="InterPro" id="IPR002049">
    <property type="entry name" value="LE_dom"/>
</dbReference>
<keyword evidence="8" id="KW-1185">Reference proteome</keyword>
<dbReference type="InterPro" id="IPR006212">
    <property type="entry name" value="Furin_repeat"/>
</dbReference>
<dbReference type="SUPFAM" id="SSF57184">
    <property type="entry name" value="Growth factor receptor domain"/>
    <property type="match status" value="1"/>
</dbReference>
<comment type="similarity">
    <text evidence="1">Belongs to the CRELD family.</text>
</comment>
<dbReference type="GO" id="GO:0005509">
    <property type="term" value="F:calcium ion binding"/>
    <property type="evidence" value="ECO:0007669"/>
    <property type="project" value="InterPro"/>
</dbReference>
<evidence type="ECO:0000256" key="5">
    <source>
        <dbReference type="PROSITE-ProRule" id="PRU00076"/>
    </source>
</evidence>
<evidence type="ECO:0000313" key="8">
    <source>
        <dbReference type="Proteomes" id="UP001497472"/>
    </source>
</evidence>
<comment type="caution">
    <text evidence="5">Lacks conserved residue(s) required for the propagation of feature annotation.</text>
</comment>
<evidence type="ECO:0000313" key="7">
    <source>
        <dbReference type="EMBL" id="CAK1551167.1"/>
    </source>
</evidence>